<dbReference type="AlphaFoldDB" id="A0A942YDK6"/>
<dbReference type="FunFam" id="3.40.50.720:FF:000307">
    <property type="entry name" value="2-dehydropantoate 2-reductase"/>
    <property type="match status" value="1"/>
</dbReference>
<dbReference type="InterPro" id="IPR013332">
    <property type="entry name" value="KPR_N"/>
</dbReference>
<dbReference type="InterPro" id="IPR013752">
    <property type="entry name" value="KPA_reductase"/>
</dbReference>
<dbReference type="SUPFAM" id="SSF48179">
    <property type="entry name" value="6-phosphogluconate dehydrogenase C-terminal domain-like"/>
    <property type="match status" value="1"/>
</dbReference>
<feature type="domain" description="Ketopantoate reductase N-terminal" evidence="5">
    <location>
        <begin position="3"/>
        <end position="151"/>
    </location>
</feature>
<protein>
    <recommendedName>
        <fullName evidence="4">2-dehydropantoate 2-reductase</fullName>
        <ecNumber evidence="4">1.1.1.169</ecNumber>
    </recommendedName>
    <alternativeName>
        <fullName evidence="4">Ketopantoate reductase</fullName>
    </alternativeName>
</protein>
<evidence type="ECO:0000259" key="5">
    <source>
        <dbReference type="Pfam" id="PF02558"/>
    </source>
</evidence>
<comment type="function">
    <text evidence="4">Catalyzes the NADPH-dependent reduction of ketopantoate into pantoic acid.</text>
</comment>
<evidence type="ECO:0000256" key="2">
    <source>
        <dbReference type="ARBA" id="ARBA00022857"/>
    </source>
</evidence>
<gene>
    <name evidence="8" type="ORF">KHB02_008615</name>
    <name evidence="7" type="ORF">KHB02_35765</name>
</gene>
<dbReference type="InterPro" id="IPR008927">
    <property type="entry name" value="6-PGluconate_DH-like_C_sf"/>
</dbReference>
<comment type="similarity">
    <text evidence="1 4">Belongs to the ketopantoate reductase family.</text>
</comment>
<dbReference type="Pfam" id="PF02558">
    <property type="entry name" value="ApbA"/>
    <property type="match status" value="1"/>
</dbReference>
<dbReference type="Pfam" id="PF08546">
    <property type="entry name" value="ApbA_C"/>
    <property type="match status" value="1"/>
</dbReference>
<keyword evidence="3 4" id="KW-0560">Oxidoreductase</keyword>
<feature type="domain" description="Ketopantoate reductase C-terminal" evidence="6">
    <location>
        <begin position="177"/>
        <end position="301"/>
    </location>
</feature>
<organism evidence="7">
    <name type="scientific">Neobacillus citreus</name>
    <dbReference type="NCBI Taxonomy" id="2833578"/>
    <lineage>
        <taxon>Bacteria</taxon>
        <taxon>Bacillati</taxon>
        <taxon>Bacillota</taxon>
        <taxon>Bacilli</taxon>
        <taxon>Bacillales</taxon>
        <taxon>Bacillaceae</taxon>
        <taxon>Neobacillus</taxon>
    </lineage>
</organism>
<dbReference type="GO" id="GO:0015940">
    <property type="term" value="P:pantothenate biosynthetic process"/>
    <property type="evidence" value="ECO:0007669"/>
    <property type="project" value="UniProtKB-KW"/>
</dbReference>
<comment type="pathway">
    <text evidence="4">Cofactor biosynthesis; (R)-pantothenate biosynthesis; (R)-pantoate from 3-methyl-2-oxobutanoate: step 2/2.</text>
</comment>
<dbReference type="GO" id="GO:0008677">
    <property type="term" value="F:2-dehydropantoate 2-reductase activity"/>
    <property type="evidence" value="ECO:0007669"/>
    <property type="project" value="UniProtKB-EC"/>
</dbReference>
<dbReference type="InterPro" id="IPR051402">
    <property type="entry name" value="KPR-Related"/>
</dbReference>
<evidence type="ECO:0000313" key="7">
    <source>
        <dbReference type="EMBL" id="MBS4186728.1"/>
    </source>
</evidence>
<dbReference type="PANTHER" id="PTHR21708:SF26">
    <property type="entry name" value="2-DEHYDROPANTOATE 2-REDUCTASE"/>
    <property type="match status" value="1"/>
</dbReference>
<dbReference type="EMBL" id="JAGYPE010000007">
    <property type="protein sequence ID" value="MBS4186728.1"/>
    <property type="molecule type" value="Genomic_DNA"/>
</dbReference>
<keyword evidence="4" id="KW-0566">Pantothenate biosynthesis</keyword>
<keyword evidence="9" id="KW-1185">Reference proteome</keyword>
<dbReference type="Gene3D" id="1.10.1040.10">
    <property type="entry name" value="N-(1-d-carboxylethyl)-l-norvaline Dehydrogenase, domain 2"/>
    <property type="match status" value="1"/>
</dbReference>
<dbReference type="PANTHER" id="PTHR21708">
    <property type="entry name" value="PROBABLE 2-DEHYDROPANTOATE 2-REDUCTASE"/>
    <property type="match status" value="1"/>
</dbReference>
<dbReference type="RefSeq" id="WP_213146511.1">
    <property type="nucleotide sequence ID" value="NZ_JAGYPE020000011.1"/>
</dbReference>
<dbReference type="InterPro" id="IPR003710">
    <property type="entry name" value="ApbA"/>
</dbReference>
<dbReference type="NCBIfam" id="TIGR00745">
    <property type="entry name" value="apbA_panE"/>
    <property type="match status" value="1"/>
</dbReference>
<dbReference type="Gene3D" id="3.40.50.720">
    <property type="entry name" value="NAD(P)-binding Rossmann-like Domain"/>
    <property type="match status" value="1"/>
</dbReference>
<evidence type="ECO:0000259" key="6">
    <source>
        <dbReference type="Pfam" id="PF08546"/>
    </source>
</evidence>
<sequence>MRILVVGAGAVGGYFGGRLQEKGVDVTFLVREGRKKQLDQAGLVIDSVHGSVTLTPKLILSGEEADPFDLILLSTKAYHLQGAIDSFRQYVNEKTAILPLLNGISHIEQLAAEFGQERIIGGLCFIETTLDQEGRIIQTSPRHDIVFGELTGEKTERILKIEEAFSGTRSGYRLSDNINQDLWNKYLFISMMSGITTLMRAPIGPIREMPSGRATIEKLSQEIISVMNKIGAPLPEDIAALQLNQIDSLGYAMKSSMQRDMEKQLSVEADHLHGYLLTIARKEQIPVPVLDAVYANLKVYELQLQQGK</sequence>
<evidence type="ECO:0000256" key="3">
    <source>
        <dbReference type="ARBA" id="ARBA00023002"/>
    </source>
</evidence>
<dbReference type="EC" id="1.1.1.169" evidence="4"/>
<dbReference type="EMBL" id="JAGYPE020000011">
    <property type="protein sequence ID" value="MCH6265595.1"/>
    <property type="molecule type" value="Genomic_DNA"/>
</dbReference>
<dbReference type="InterPro" id="IPR036291">
    <property type="entry name" value="NAD(P)-bd_dom_sf"/>
</dbReference>
<reference evidence="7" key="1">
    <citation type="submission" date="2021-05" db="EMBL/GenBank/DDBJ databases">
        <title>Novel Bacillus species.</title>
        <authorList>
            <person name="Liu G."/>
        </authorList>
    </citation>
    <scope>NUCLEOTIDE SEQUENCE</scope>
    <source>
        <strain evidence="7 9">FJAT-50051</strain>
    </source>
</reference>
<evidence type="ECO:0000256" key="1">
    <source>
        <dbReference type="ARBA" id="ARBA00007870"/>
    </source>
</evidence>
<accession>A0A942YDK6</accession>
<dbReference type="GO" id="GO:0005737">
    <property type="term" value="C:cytoplasm"/>
    <property type="evidence" value="ECO:0007669"/>
    <property type="project" value="TreeGrafter"/>
</dbReference>
<dbReference type="FunFam" id="1.10.1040.10:FF:000017">
    <property type="entry name" value="2-dehydropantoate 2-reductase"/>
    <property type="match status" value="1"/>
</dbReference>
<comment type="catalytic activity">
    <reaction evidence="4">
        <text>(R)-pantoate + NADP(+) = 2-dehydropantoate + NADPH + H(+)</text>
        <dbReference type="Rhea" id="RHEA:16233"/>
        <dbReference type="ChEBI" id="CHEBI:11561"/>
        <dbReference type="ChEBI" id="CHEBI:15378"/>
        <dbReference type="ChEBI" id="CHEBI:15980"/>
        <dbReference type="ChEBI" id="CHEBI:57783"/>
        <dbReference type="ChEBI" id="CHEBI:58349"/>
        <dbReference type="EC" id="1.1.1.169"/>
    </reaction>
</comment>
<keyword evidence="2 4" id="KW-0521">NADP</keyword>
<comment type="caution">
    <text evidence="7">The sequence shown here is derived from an EMBL/GenBank/DDBJ whole genome shotgun (WGS) entry which is preliminary data.</text>
</comment>
<name>A0A942YDK6_9BACI</name>
<evidence type="ECO:0000313" key="8">
    <source>
        <dbReference type="EMBL" id="MCH6265595.1"/>
    </source>
</evidence>
<proteinExistence type="inferred from homology"/>
<evidence type="ECO:0000256" key="4">
    <source>
        <dbReference type="RuleBase" id="RU362068"/>
    </source>
</evidence>
<dbReference type="SUPFAM" id="SSF51735">
    <property type="entry name" value="NAD(P)-binding Rossmann-fold domains"/>
    <property type="match status" value="1"/>
</dbReference>
<evidence type="ECO:0000313" key="9">
    <source>
        <dbReference type="Proteomes" id="UP000677265"/>
    </source>
</evidence>
<dbReference type="InterPro" id="IPR013328">
    <property type="entry name" value="6PGD_dom2"/>
</dbReference>
<dbReference type="Proteomes" id="UP000677265">
    <property type="component" value="Unassembled WGS sequence"/>
</dbReference>